<accession>A0AAE0ATG4</accession>
<sequence>MMECSRRSSCKGGFSKWRTTRRRRRSHRGSVRLKVRKLQKLIPGGQGLKADRLFTTTANYILQLRLQLHVLQALSNIYQP</sequence>
<name>A0AAE0ATG4_9ROSI</name>
<comment type="caution">
    <text evidence="4">The sequence shown here is derived from an EMBL/GenBank/DDBJ whole genome shotgun (WGS) entry which is preliminary data.</text>
</comment>
<dbReference type="GO" id="GO:0006355">
    <property type="term" value="P:regulation of DNA-templated transcription"/>
    <property type="evidence" value="ECO:0007669"/>
    <property type="project" value="InterPro"/>
</dbReference>
<evidence type="ECO:0000313" key="5">
    <source>
        <dbReference type="Proteomes" id="UP001281410"/>
    </source>
</evidence>
<dbReference type="InterPro" id="IPR044660">
    <property type="entry name" value="IBH1-like"/>
</dbReference>
<protein>
    <submittedName>
        <fullName evidence="4">Uncharacterized protein</fullName>
    </submittedName>
</protein>
<dbReference type="PANTHER" id="PTHR33124">
    <property type="entry name" value="TRANSCRIPTION FACTOR IBH1-LIKE 1"/>
    <property type="match status" value="1"/>
</dbReference>
<dbReference type="AlphaFoldDB" id="A0AAE0ATG4"/>
<organism evidence="4 5">
    <name type="scientific">Dipteronia sinensis</name>
    <dbReference type="NCBI Taxonomy" id="43782"/>
    <lineage>
        <taxon>Eukaryota</taxon>
        <taxon>Viridiplantae</taxon>
        <taxon>Streptophyta</taxon>
        <taxon>Embryophyta</taxon>
        <taxon>Tracheophyta</taxon>
        <taxon>Spermatophyta</taxon>
        <taxon>Magnoliopsida</taxon>
        <taxon>eudicotyledons</taxon>
        <taxon>Gunneridae</taxon>
        <taxon>Pentapetalae</taxon>
        <taxon>rosids</taxon>
        <taxon>malvids</taxon>
        <taxon>Sapindales</taxon>
        <taxon>Sapindaceae</taxon>
        <taxon>Hippocastanoideae</taxon>
        <taxon>Acereae</taxon>
        <taxon>Dipteronia</taxon>
    </lineage>
</organism>
<dbReference type="PANTHER" id="PTHR33124:SF9">
    <property type="entry name" value="TRANSCRIPTION FACTOR"/>
    <property type="match status" value="1"/>
</dbReference>
<feature type="compositionally biased region" description="Basic residues" evidence="3">
    <location>
        <begin position="18"/>
        <end position="30"/>
    </location>
</feature>
<keyword evidence="1" id="KW-0805">Transcription regulation</keyword>
<dbReference type="EMBL" id="JANJYJ010000003">
    <property type="protein sequence ID" value="KAK3223279.1"/>
    <property type="molecule type" value="Genomic_DNA"/>
</dbReference>
<evidence type="ECO:0000313" key="4">
    <source>
        <dbReference type="EMBL" id="KAK3223279.1"/>
    </source>
</evidence>
<dbReference type="Proteomes" id="UP001281410">
    <property type="component" value="Unassembled WGS sequence"/>
</dbReference>
<keyword evidence="2" id="KW-0804">Transcription</keyword>
<evidence type="ECO:0000256" key="2">
    <source>
        <dbReference type="ARBA" id="ARBA00023163"/>
    </source>
</evidence>
<evidence type="ECO:0000256" key="1">
    <source>
        <dbReference type="ARBA" id="ARBA00023015"/>
    </source>
</evidence>
<proteinExistence type="predicted"/>
<reference evidence="4" key="1">
    <citation type="journal article" date="2023" name="Plant J.">
        <title>Genome sequences and population genomics provide insights into the demographic history, inbreeding, and mutation load of two 'living fossil' tree species of Dipteronia.</title>
        <authorList>
            <person name="Feng Y."/>
            <person name="Comes H.P."/>
            <person name="Chen J."/>
            <person name="Zhu S."/>
            <person name="Lu R."/>
            <person name="Zhang X."/>
            <person name="Li P."/>
            <person name="Qiu J."/>
            <person name="Olsen K.M."/>
            <person name="Qiu Y."/>
        </authorList>
    </citation>
    <scope>NUCLEOTIDE SEQUENCE</scope>
    <source>
        <strain evidence="4">NBL</strain>
    </source>
</reference>
<feature type="region of interest" description="Disordered" evidence="3">
    <location>
        <begin position="1"/>
        <end position="30"/>
    </location>
</feature>
<keyword evidence="5" id="KW-1185">Reference proteome</keyword>
<evidence type="ECO:0000256" key="3">
    <source>
        <dbReference type="SAM" id="MobiDB-lite"/>
    </source>
</evidence>
<gene>
    <name evidence="4" type="ORF">Dsin_010304</name>
</gene>